<reference evidence="2 3" key="1">
    <citation type="submission" date="2019-09" db="EMBL/GenBank/DDBJ databases">
        <title>Taxonomy of Antarctic Massilia spp.: description of Massilia rubra sp. nov., Massilia aquatica sp. nov., Massilia mucilaginosa sp. nov., Massilia frigida sp. nov. isolated from streams, lakes and regoliths.</title>
        <authorList>
            <person name="Holochova P."/>
            <person name="Sedlacek I."/>
            <person name="Kralova S."/>
            <person name="Maslanova I."/>
            <person name="Busse H.-J."/>
            <person name="Stankova E."/>
            <person name="Vrbovska V."/>
            <person name="Kovarovic V."/>
            <person name="Bartak M."/>
            <person name="Svec P."/>
            <person name="Pantucek R."/>
        </authorList>
    </citation>
    <scope>NUCLEOTIDE SEQUENCE [LARGE SCALE GENOMIC DNA]</scope>
    <source>
        <strain evidence="2 3">CCM 8693</strain>
    </source>
</reference>
<feature type="region of interest" description="Disordered" evidence="1">
    <location>
        <begin position="194"/>
        <end position="232"/>
    </location>
</feature>
<protein>
    <submittedName>
        <fullName evidence="2">Uncharacterized protein</fullName>
    </submittedName>
</protein>
<keyword evidence="3" id="KW-1185">Reference proteome</keyword>
<evidence type="ECO:0000256" key="1">
    <source>
        <dbReference type="SAM" id="MobiDB-lite"/>
    </source>
</evidence>
<gene>
    <name evidence="2" type="ORF">F1609_22400</name>
</gene>
<dbReference type="Proteomes" id="UP000819052">
    <property type="component" value="Unassembled WGS sequence"/>
</dbReference>
<dbReference type="RefSeq" id="WP_167078893.1">
    <property type="nucleotide sequence ID" value="NZ_VVIW01000015.1"/>
</dbReference>
<evidence type="ECO:0000313" key="2">
    <source>
        <dbReference type="EMBL" id="NHZ42903.1"/>
    </source>
</evidence>
<dbReference type="EMBL" id="VVIW01000015">
    <property type="protein sequence ID" value="NHZ42903.1"/>
    <property type="molecule type" value="Genomic_DNA"/>
</dbReference>
<accession>A0ABX0MD88</accession>
<organism evidence="2 3">
    <name type="scientific">Massilia aquatica</name>
    <dbReference type="NCBI Taxonomy" id="2609000"/>
    <lineage>
        <taxon>Bacteria</taxon>
        <taxon>Pseudomonadati</taxon>
        <taxon>Pseudomonadota</taxon>
        <taxon>Betaproteobacteria</taxon>
        <taxon>Burkholderiales</taxon>
        <taxon>Oxalobacteraceae</taxon>
        <taxon>Telluria group</taxon>
        <taxon>Massilia</taxon>
    </lineage>
</organism>
<sequence>MISKDSRRKPSASNTTLQDDAVESAAKKVGVADIALKEIPEAAELIWWEKTVEYLFALTNLSGYKLICPLAGNFERAGDVIGRTDARWFLIEFKRFGPNAKDTKGKLIGVEIVKFKGSETSIKKARKHGKEMKPFHNIVYGEAQEGEKKLGLKAHDYWDASNDRSPAEILLTDEYTCDGIEFYKYVELFMKAKGSKPGDKGDSDKGGSGGDGSGNSGSGPKPLPDGGGQGELKKQVDDLAFTNVLAITTDAHVFCCPIRNFYSLLACSVDDGGKPDGQDGGGDVSPLKPDNNNDSGALFDMMVDPLNIEMPHSDVTEPEPFWVHETEIG</sequence>
<feature type="compositionally biased region" description="Gly residues" evidence="1">
    <location>
        <begin position="206"/>
        <end position="217"/>
    </location>
</feature>
<proteinExistence type="predicted"/>
<feature type="region of interest" description="Disordered" evidence="1">
    <location>
        <begin position="275"/>
        <end position="295"/>
    </location>
</feature>
<feature type="compositionally biased region" description="Basic and acidic residues" evidence="1">
    <location>
        <begin position="196"/>
        <end position="205"/>
    </location>
</feature>
<evidence type="ECO:0000313" key="3">
    <source>
        <dbReference type="Proteomes" id="UP000819052"/>
    </source>
</evidence>
<name>A0ABX0MD88_9BURK</name>
<comment type="caution">
    <text evidence="2">The sequence shown here is derived from an EMBL/GenBank/DDBJ whole genome shotgun (WGS) entry which is preliminary data.</text>
</comment>